<evidence type="ECO:0000313" key="2">
    <source>
        <dbReference type="EMBL" id="EMA45013.1"/>
    </source>
</evidence>
<proteinExistence type="predicted"/>
<evidence type="ECO:0000256" key="1">
    <source>
        <dbReference type="SAM" id="Phobius"/>
    </source>
</evidence>
<dbReference type="EMBL" id="AOMD01000021">
    <property type="protein sequence ID" value="EMA45013.1"/>
    <property type="molecule type" value="Genomic_DNA"/>
</dbReference>
<dbReference type="OrthoDB" id="381703at2157"/>
<dbReference type="InParanoid" id="M0MI64"/>
<gene>
    <name evidence="2" type="ORF">C449_10159</name>
</gene>
<keyword evidence="3" id="KW-1185">Reference proteome</keyword>
<feature type="transmembrane region" description="Helical" evidence="1">
    <location>
        <begin position="76"/>
        <end position="99"/>
    </location>
</feature>
<comment type="caution">
    <text evidence="2">The sequence shown here is derived from an EMBL/GenBank/DDBJ whole genome shotgun (WGS) entry which is preliminary data.</text>
</comment>
<feature type="transmembrane region" description="Helical" evidence="1">
    <location>
        <begin position="179"/>
        <end position="199"/>
    </location>
</feature>
<organism evidence="2 3">
    <name type="scientific">Halococcus saccharolyticus DSM 5350</name>
    <dbReference type="NCBI Taxonomy" id="1227455"/>
    <lineage>
        <taxon>Archaea</taxon>
        <taxon>Methanobacteriati</taxon>
        <taxon>Methanobacteriota</taxon>
        <taxon>Stenosarchaea group</taxon>
        <taxon>Halobacteria</taxon>
        <taxon>Halobacteriales</taxon>
        <taxon>Halococcaceae</taxon>
        <taxon>Halococcus</taxon>
    </lineage>
</organism>
<dbReference type="AlphaFoldDB" id="M0MI64"/>
<keyword evidence="1" id="KW-0472">Membrane</keyword>
<dbReference type="Proteomes" id="UP000011669">
    <property type="component" value="Unassembled WGS sequence"/>
</dbReference>
<feature type="transmembrane region" description="Helical" evidence="1">
    <location>
        <begin position="46"/>
        <end position="64"/>
    </location>
</feature>
<keyword evidence="1" id="KW-1133">Transmembrane helix</keyword>
<protein>
    <submittedName>
        <fullName evidence="2">Uncharacterized protein</fullName>
    </submittedName>
</protein>
<name>M0MI64_9EURY</name>
<feature type="transmembrane region" description="Helical" evidence="1">
    <location>
        <begin position="154"/>
        <end position="173"/>
    </location>
</feature>
<dbReference type="STRING" id="1227455.C449_10159"/>
<accession>M0MI64</accession>
<dbReference type="PATRIC" id="fig|1227455.4.peg.2080"/>
<reference evidence="2 3" key="1">
    <citation type="journal article" date="2014" name="PLoS Genet.">
        <title>Phylogenetically driven sequencing of extremely halophilic archaea reveals strategies for static and dynamic osmo-response.</title>
        <authorList>
            <person name="Becker E.A."/>
            <person name="Seitzer P.M."/>
            <person name="Tritt A."/>
            <person name="Larsen D."/>
            <person name="Krusor M."/>
            <person name="Yao A.I."/>
            <person name="Wu D."/>
            <person name="Madern D."/>
            <person name="Eisen J.A."/>
            <person name="Darling A.E."/>
            <person name="Facciotti M.T."/>
        </authorList>
    </citation>
    <scope>NUCLEOTIDE SEQUENCE [LARGE SCALE GENOMIC DNA]</scope>
    <source>
        <strain evidence="2 3">DSM 5350</strain>
    </source>
</reference>
<evidence type="ECO:0000313" key="3">
    <source>
        <dbReference type="Proteomes" id="UP000011669"/>
    </source>
</evidence>
<sequence>MSESDDEDSSGGRSRADAVNRLERVIDTQIDTVDDLDQKAAYVTRFVGVVLGLVLTAVSLAFRLGGGAPTTSVPAILAVAAGVVGLVAAIAGAIVTYLSSKVVVGLHPRAAKTIADGEYGYGEYNALLLRSYADAVERNRQVLAANARRFRSTLVALLAGITYLSIAVLLFVLAPTGVWGWGVLLAGTLALAIVAWYLLTGRYLRLEVDDSSNE</sequence>
<keyword evidence="1" id="KW-0812">Transmembrane</keyword>
<dbReference type="RefSeq" id="WP_006077884.1">
    <property type="nucleotide sequence ID" value="NZ_AOMD01000021.1"/>
</dbReference>